<evidence type="ECO:0000256" key="2">
    <source>
        <dbReference type="ARBA" id="ARBA00022527"/>
    </source>
</evidence>
<name>A0A1E5UNA8_9POAL</name>
<dbReference type="AlphaFoldDB" id="A0A1E5UNA8"/>
<keyword evidence="6" id="KW-0677">Repeat</keyword>
<dbReference type="PROSITE" id="PS50011">
    <property type="entry name" value="PROTEIN_KINASE_DOM"/>
    <property type="match status" value="3"/>
</dbReference>
<evidence type="ECO:0000256" key="8">
    <source>
        <dbReference type="ARBA" id="ARBA00022777"/>
    </source>
</evidence>
<dbReference type="SUPFAM" id="SSF56112">
    <property type="entry name" value="Protein kinase-like (PK-like)"/>
    <property type="match status" value="3"/>
</dbReference>
<dbReference type="InterPro" id="IPR000719">
    <property type="entry name" value="Prot_kinase_dom"/>
</dbReference>
<dbReference type="PANTHER" id="PTHR45707:SF76">
    <property type="entry name" value="PROTEIN KINASE DOMAIN-CONTAINING PROTEIN"/>
    <property type="match status" value="1"/>
</dbReference>
<proteinExistence type="predicted"/>
<evidence type="ECO:0000256" key="13">
    <source>
        <dbReference type="PROSITE-ProRule" id="PRU10141"/>
    </source>
</evidence>
<feature type="domain" description="Protein kinase" evidence="15">
    <location>
        <begin position="646"/>
        <end position="899"/>
    </location>
</feature>
<dbReference type="Pfam" id="PF00069">
    <property type="entry name" value="Pkinase"/>
    <property type="match status" value="3"/>
</dbReference>
<reference evidence="16 17" key="1">
    <citation type="submission" date="2016-09" db="EMBL/GenBank/DDBJ databases">
        <title>The draft genome of Dichanthelium oligosanthes: A C3 panicoid grass species.</title>
        <authorList>
            <person name="Studer A.J."/>
            <person name="Schnable J.C."/>
            <person name="Brutnell T.P."/>
        </authorList>
    </citation>
    <scope>NUCLEOTIDE SEQUENCE [LARGE SCALE GENOMIC DNA]</scope>
    <source>
        <strain evidence="17">cv. Kellogg 1175</strain>
        <tissue evidence="16">Leaf</tissue>
    </source>
</reference>
<dbReference type="PANTHER" id="PTHR45707">
    <property type="entry name" value="C2 CALCIUM/LIPID-BINDING PLANT PHOSPHORIBOSYLTRANSFERASE FAMILY PROTEIN"/>
    <property type="match status" value="1"/>
</dbReference>
<evidence type="ECO:0000256" key="4">
    <source>
        <dbReference type="ARBA" id="ARBA00022692"/>
    </source>
</evidence>
<dbReference type="PROSITE" id="PS00107">
    <property type="entry name" value="PROTEIN_KINASE_ATP"/>
    <property type="match status" value="1"/>
</dbReference>
<dbReference type="FunFam" id="1.10.510.10:FF:000129">
    <property type="entry name" value="cysteine-rich receptor-like protein kinase 10"/>
    <property type="match status" value="1"/>
</dbReference>
<evidence type="ECO:0000259" key="15">
    <source>
        <dbReference type="PROSITE" id="PS50011"/>
    </source>
</evidence>
<feature type="domain" description="Protein kinase" evidence="15">
    <location>
        <begin position="365"/>
        <end position="658"/>
    </location>
</feature>
<evidence type="ECO:0000256" key="5">
    <source>
        <dbReference type="ARBA" id="ARBA00022729"/>
    </source>
</evidence>
<protein>
    <submittedName>
        <fullName evidence="16">Putative receptor-like protein kinase</fullName>
    </submittedName>
</protein>
<sequence>MRGRSQSPPDQGPAAAQTAAGERRRGGDETGVNKNGEEVAVKLLYSDRLGLEHEQFQKEFDNLTRLNHPNIASFVGYCYGIRQKHIEYEGENISARKTTRALCFEYLHNGSLQKYLSDEYDGIDWHTRYKIIKGICEGLRYLHEEFEEPICHLNLKPDNILLDKNMVPKLADFGLSNLIGEEQTRITHSYLGTNGYLPPEYVQRPMASTKVDIFSLGVVIMKIVTGTRGCSKCAELPPQEFIGVVRRNWRRRLSAEMSSGSSLEAYCQQVERCIEIALKCVENDRDRRPNIMDIIDKLNETETLMNKSRNNPGPLIGKAIKIITGIYAFFQFFIEKLLIKQISDNPSREVRRYSFQDLEHITDKFSEERMIGEGVFGAVYKGVLQDRQVIAVKRLNHDARLPERLFESEVSLKRMEHKNIVRLDGYCYETREEAFLSNNTTQKYICRDVTERFLCYEFFPGGSLDAILFGTTTRQGLDWKARCSIIQGICQGVHYLHEACPNAPIVHMDLNPANILLDDDMVPKLGDFGLSKIFLGKVANTNMNVVGSVGYMAPEYANSGIVTTKTDIFSLGILIIEIVTGEKCTTNRTDHSDRSFVQKVEKNLTKDFLILSKYPSPEGCSIQKIKSLIKMGLRCVEERPEERPTIGQIIRFLACKFTNTEGVTLDGEVMAVKRFDEYTGRSEQQFTGERQFKSELKRLMSLEHENVLQLKGYCDDVAQVLVFSKHDQLEWLDSYRIIKGICQGLRYLHERYEAGHTIHVAVKPWNILLDASIVPKIGSFSLQRLDCNSNGANSYDPMKSDMYGLGVLIMEIVTGYKCPSKDKEIAARAFIDHVQQNWTDDHQIASECPSLGGSRVLIQQVKNCIETAMRCVDDDPRERPTASQMTSMVQKEFTDHPHNKRSRDDSISSTPPHETVEPERGFIKRLRRELNREY</sequence>
<feature type="region of interest" description="Disordered" evidence="14">
    <location>
        <begin position="875"/>
        <end position="922"/>
    </location>
</feature>
<keyword evidence="16" id="KW-0675">Receptor</keyword>
<keyword evidence="12" id="KW-0325">Glycoprotein</keyword>
<feature type="domain" description="Protein kinase" evidence="15">
    <location>
        <begin position="1"/>
        <end position="304"/>
    </location>
</feature>
<evidence type="ECO:0000256" key="11">
    <source>
        <dbReference type="ARBA" id="ARBA00023136"/>
    </source>
</evidence>
<dbReference type="EMBL" id="LWDX02070328">
    <property type="protein sequence ID" value="OEL14352.1"/>
    <property type="molecule type" value="Genomic_DNA"/>
</dbReference>
<gene>
    <name evidence="16" type="ORF">BAE44_0024630</name>
</gene>
<keyword evidence="2" id="KW-0723">Serine/threonine-protein kinase</keyword>
<dbReference type="GO" id="GO:0016020">
    <property type="term" value="C:membrane"/>
    <property type="evidence" value="ECO:0007669"/>
    <property type="project" value="UniProtKB-SubCell"/>
</dbReference>
<dbReference type="Gene3D" id="1.10.510.10">
    <property type="entry name" value="Transferase(Phosphotransferase) domain 1"/>
    <property type="match status" value="3"/>
</dbReference>
<evidence type="ECO:0000256" key="10">
    <source>
        <dbReference type="ARBA" id="ARBA00022989"/>
    </source>
</evidence>
<evidence type="ECO:0000256" key="3">
    <source>
        <dbReference type="ARBA" id="ARBA00022679"/>
    </source>
</evidence>
<dbReference type="FunFam" id="1.10.510.10:FF:000625">
    <property type="entry name" value="Cysteine-rich receptor-like protein kinase 6"/>
    <property type="match status" value="1"/>
</dbReference>
<keyword evidence="10" id="KW-1133">Transmembrane helix</keyword>
<keyword evidence="5" id="KW-0732">Signal</keyword>
<feature type="compositionally biased region" description="Basic and acidic residues" evidence="14">
    <location>
        <begin position="892"/>
        <end position="906"/>
    </location>
</feature>
<dbReference type="Proteomes" id="UP000095767">
    <property type="component" value="Unassembled WGS sequence"/>
</dbReference>
<keyword evidence="4" id="KW-0812">Transmembrane</keyword>
<evidence type="ECO:0000256" key="9">
    <source>
        <dbReference type="ARBA" id="ARBA00022840"/>
    </source>
</evidence>
<dbReference type="InterPro" id="IPR017441">
    <property type="entry name" value="Protein_kinase_ATP_BS"/>
</dbReference>
<evidence type="ECO:0000256" key="1">
    <source>
        <dbReference type="ARBA" id="ARBA00004167"/>
    </source>
</evidence>
<dbReference type="GO" id="GO:0004674">
    <property type="term" value="F:protein serine/threonine kinase activity"/>
    <property type="evidence" value="ECO:0007669"/>
    <property type="project" value="UniProtKB-KW"/>
</dbReference>
<dbReference type="STRING" id="888268.A0A1E5UNA8"/>
<keyword evidence="7 13" id="KW-0547">Nucleotide-binding</keyword>
<keyword evidence="9 13" id="KW-0067">ATP-binding</keyword>
<dbReference type="InterPro" id="IPR011009">
    <property type="entry name" value="Kinase-like_dom_sf"/>
</dbReference>
<keyword evidence="11" id="KW-0472">Membrane</keyword>
<evidence type="ECO:0000313" key="17">
    <source>
        <dbReference type="Proteomes" id="UP000095767"/>
    </source>
</evidence>
<keyword evidence="3" id="KW-0808">Transferase</keyword>
<feature type="region of interest" description="Disordered" evidence="14">
    <location>
        <begin position="1"/>
        <end position="33"/>
    </location>
</feature>
<evidence type="ECO:0000256" key="14">
    <source>
        <dbReference type="SAM" id="MobiDB-lite"/>
    </source>
</evidence>
<organism evidence="16 17">
    <name type="scientific">Dichanthelium oligosanthes</name>
    <dbReference type="NCBI Taxonomy" id="888268"/>
    <lineage>
        <taxon>Eukaryota</taxon>
        <taxon>Viridiplantae</taxon>
        <taxon>Streptophyta</taxon>
        <taxon>Embryophyta</taxon>
        <taxon>Tracheophyta</taxon>
        <taxon>Spermatophyta</taxon>
        <taxon>Magnoliopsida</taxon>
        <taxon>Liliopsida</taxon>
        <taxon>Poales</taxon>
        <taxon>Poaceae</taxon>
        <taxon>PACMAD clade</taxon>
        <taxon>Panicoideae</taxon>
        <taxon>Panicodae</taxon>
        <taxon>Paniceae</taxon>
        <taxon>Dichantheliinae</taxon>
        <taxon>Dichanthelium</taxon>
    </lineage>
</organism>
<evidence type="ECO:0000313" key="16">
    <source>
        <dbReference type="EMBL" id="OEL14352.1"/>
    </source>
</evidence>
<dbReference type="GO" id="GO:0006950">
    <property type="term" value="P:response to stress"/>
    <property type="evidence" value="ECO:0007669"/>
    <property type="project" value="UniProtKB-ARBA"/>
</dbReference>
<feature type="binding site" evidence="13">
    <location>
        <position position="393"/>
    </location>
    <ligand>
        <name>ATP</name>
        <dbReference type="ChEBI" id="CHEBI:30616"/>
    </ligand>
</feature>
<evidence type="ECO:0000256" key="7">
    <source>
        <dbReference type="ARBA" id="ARBA00022741"/>
    </source>
</evidence>
<dbReference type="Gene3D" id="3.30.200.20">
    <property type="entry name" value="Phosphorylase Kinase, domain 1"/>
    <property type="match status" value="2"/>
</dbReference>
<comment type="subcellular location">
    <subcellularLocation>
        <location evidence="1">Membrane</location>
        <topology evidence="1">Single-pass membrane protein</topology>
    </subcellularLocation>
</comment>
<evidence type="ECO:0000256" key="12">
    <source>
        <dbReference type="ARBA" id="ARBA00023180"/>
    </source>
</evidence>
<keyword evidence="8 16" id="KW-0418">Kinase</keyword>
<accession>A0A1E5UNA8</accession>
<evidence type="ECO:0000256" key="6">
    <source>
        <dbReference type="ARBA" id="ARBA00022737"/>
    </source>
</evidence>
<dbReference type="OrthoDB" id="633211at2759"/>
<dbReference type="GO" id="GO:0005524">
    <property type="term" value="F:ATP binding"/>
    <property type="evidence" value="ECO:0007669"/>
    <property type="project" value="UniProtKB-UniRule"/>
</dbReference>
<keyword evidence="17" id="KW-1185">Reference proteome</keyword>
<comment type="caution">
    <text evidence="16">The sequence shown here is derived from an EMBL/GenBank/DDBJ whole genome shotgun (WGS) entry which is preliminary data.</text>
</comment>